<dbReference type="PANTHER" id="PTHR33802:SF1">
    <property type="entry name" value="XK-RELATED PROTEIN"/>
    <property type="match status" value="1"/>
</dbReference>
<dbReference type="RefSeq" id="WP_160778964.1">
    <property type="nucleotide sequence ID" value="NZ_BAAAZF010000001.1"/>
</dbReference>
<accession>A0A845AQ63</accession>
<dbReference type="EMBL" id="WTYE01000001">
    <property type="protein sequence ID" value="MXP31537.1"/>
    <property type="molecule type" value="Genomic_DNA"/>
</dbReference>
<protein>
    <recommendedName>
        <fullName evidence="4">Tryptophan-rich sensory protein</fullName>
    </recommendedName>
</protein>
<name>A0A845AQ63_9SPHN</name>
<feature type="transmembrane region" description="Helical" evidence="1">
    <location>
        <begin position="208"/>
        <end position="224"/>
    </location>
</feature>
<dbReference type="OrthoDB" id="5189031at2"/>
<feature type="transmembrane region" description="Helical" evidence="1">
    <location>
        <begin position="54"/>
        <end position="75"/>
    </location>
</feature>
<dbReference type="PANTHER" id="PTHR33802">
    <property type="entry name" value="SI:CH211-161H7.5-RELATED"/>
    <property type="match status" value="1"/>
</dbReference>
<feature type="transmembrane region" description="Helical" evidence="1">
    <location>
        <begin position="12"/>
        <end position="34"/>
    </location>
</feature>
<feature type="transmembrane region" description="Helical" evidence="1">
    <location>
        <begin position="145"/>
        <end position="175"/>
    </location>
</feature>
<feature type="transmembrane region" description="Helical" evidence="1">
    <location>
        <begin position="230"/>
        <end position="250"/>
    </location>
</feature>
<keyword evidence="1" id="KW-0812">Transmembrane</keyword>
<evidence type="ECO:0008006" key="4">
    <source>
        <dbReference type="Google" id="ProtNLM"/>
    </source>
</evidence>
<feature type="transmembrane region" description="Helical" evidence="1">
    <location>
        <begin position="110"/>
        <end position="133"/>
    </location>
</feature>
<evidence type="ECO:0000313" key="2">
    <source>
        <dbReference type="EMBL" id="MXP31537.1"/>
    </source>
</evidence>
<dbReference type="AlphaFoldDB" id="A0A845AQ63"/>
<evidence type="ECO:0000313" key="3">
    <source>
        <dbReference type="Proteomes" id="UP000446786"/>
    </source>
</evidence>
<keyword evidence="3" id="KW-1185">Reference proteome</keyword>
<organism evidence="2 3">
    <name type="scientific">Parerythrobacter jejuensis</name>
    <dbReference type="NCBI Taxonomy" id="795812"/>
    <lineage>
        <taxon>Bacteria</taxon>
        <taxon>Pseudomonadati</taxon>
        <taxon>Pseudomonadota</taxon>
        <taxon>Alphaproteobacteria</taxon>
        <taxon>Sphingomonadales</taxon>
        <taxon>Erythrobacteraceae</taxon>
        <taxon>Parerythrobacter</taxon>
    </lineage>
</organism>
<keyword evidence="1" id="KW-1133">Transmembrane helix</keyword>
<gene>
    <name evidence="2" type="ORF">GRI94_06855</name>
</gene>
<sequence length="261" mass="27730">MTALRANRSPVQIVAILLAVIIQIGATFLPQLGFGEPIGDRSDSVRTLITPSGWAFAIWGPLFLGSALFAIWQALPKQRDSELVDRIGWSAVGALSAQGLWATYTQFANLTVISAIIIAFSLMCLLAILRVMVSFERPFTAGERWIVALVFSALAAWLTAATIVNISATLVYYGVAGGFEYPLIAAAIILVGGAIAATAVARSKGNPWYSLVFLWALLAIYFRGGQESGAIAIATAVSGVAVAAACLGALRHRDNRARWFG</sequence>
<dbReference type="Proteomes" id="UP000446786">
    <property type="component" value="Unassembled WGS sequence"/>
</dbReference>
<reference evidence="2 3" key="1">
    <citation type="submission" date="2019-12" db="EMBL/GenBank/DDBJ databases">
        <title>Genomic-based taxomic classification of the family Erythrobacteraceae.</title>
        <authorList>
            <person name="Xu L."/>
        </authorList>
    </citation>
    <scope>NUCLEOTIDE SEQUENCE [LARGE SCALE GENOMIC DNA]</scope>
    <source>
        <strain evidence="2 3">JCM 16677</strain>
    </source>
</reference>
<comment type="caution">
    <text evidence="2">The sequence shown here is derived from an EMBL/GenBank/DDBJ whole genome shotgun (WGS) entry which is preliminary data.</text>
</comment>
<proteinExistence type="predicted"/>
<feature type="transmembrane region" description="Helical" evidence="1">
    <location>
        <begin position="181"/>
        <end position="201"/>
    </location>
</feature>
<keyword evidence="1" id="KW-0472">Membrane</keyword>
<evidence type="ECO:0000256" key="1">
    <source>
        <dbReference type="SAM" id="Phobius"/>
    </source>
</evidence>
<feature type="transmembrane region" description="Helical" evidence="1">
    <location>
        <begin position="87"/>
        <end position="104"/>
    </location>
</feature>